<evidence type="ECO:0000313" key="4">
    <source>
        <dbReference type="Proteomes" id="UP000184275"/>
    </source>
</evidence>
<sequence>MKKILFLALCFFSASFAQKMPFVVGAVAESGYGILDDGSEGAGLNRMTPFVGIWLQGIGALRLGYGIYNYSRTDGEGDHLSVRSRALNVSLNIAPGGAGRPYFIGSFSRARKLSNIGDVTWYEWGVGGGATFQVLPTAAIVTELEYRWILSHYDPVADLRVKGSRLQFNVGFMVYVF</sequence>
<evidence type="ECO:0000256" key="1">
    <source>
        <dbReference type="SAM" id="SignalP"/>
    </source>
</evidence>
<dbReference type="STRING" id="28122.SAMN02745108_01355"/>
<gene>
    <name evidence="3" type="ORF">SAMN02745108_01355</name>
    <name evidence="2" type="ORF">SAMN05720469_10285</name>
</gene>
<reference evidence="4" key="2">
    <citation type="submission" date="2016-11" db="EMBL/GenBank/DDBJ databases">
        <authorList>
            <person name="Varghese N."/>
            <person name="Submissions S."/>
        </authorList>
    </citation>
    <scope>NUCLEOTIDE SEQUENCE [LARGE SCALE GENOMIC DNA]</scope>
    <source>
        <strain evidence="4">UWOS</strain>
    </source>
</reference>
<name>A0A1M6QG43_9BACT</name>
<dbReference type="EMBL" id="FRAW01000002">
    <property type="protein sequence ID" value="SHK19145.1"/>
    <property type="molecule type" value="Genomic_DNA"/>
</dbReference>
<accession>A0A1M6QG43</accession>
<dbReference type="AlphaFoldDB" id="A0A1M6QG43"/>
<evidence type="ECO:0000313" key="2">
    <source>
        <dbReference type="EMBL" id="SHK19145.1"/>
    </source>
</evidence>
<feature type="chain" id="PRO_5044562662" description="Outer membrane protein beta-barrel domain-containing protein" evidence="1">
    <location>
        <begin position="20"/>
        <end position="177"/>
    </location>
</feature>
<evidence type="ECO:0008006" key="6">
    <source>
        <dbReference type="Google" id="ProtNLM"/>
    </source>
</evidence>
<accession>A0A1T4MR50</accession>
<feature type="signal peptide" evidence="1">
    <location>
        <begin position="1"/>
        <end position="19"/>
    </location>
</feature>
<dbReference type="RefSeq" id="WP_073302089.1">
    <property type="nucleotide sequence ID" value="NZ_FRAW01000002.1"/>
</dbReference>
<protein>
    <recommendedName>
        <fullName evidence="6">Outer membrane protein beta-barrel domain-containing protein</fullName>
    </recommendedName>
</protein>
<dbReference type="Proteomes" id="UP000190449">
    <property type="component" value="Unassembled WGS sequence"/>
</dbReference>
<dbReference type="Proteomes" id="UP000184275">
    <property type="component" value="Unassembled WGS sequence"/>
</dbReference>
<dbReference type="InterPro" id="IPR011250">
    <property type="entry name" value="OMP/PagP_B-barrel"/>
</dbReference>
<evidence type="ECO:0000313" key="3">
    <source>
        <dbReference type="EMBL" id="SJZ69307.1"/>
    </source>
</evidence>
<organism evidence="2 4">
    <name type="scientific">Fibrobacter intestinalis</name>
    <dbReference type="NCBI Taxonomy" id="28122"/>
    <lineage>
        <taxon>Bacteria</taxon>
        <taxon>Pseudomonadati</taxon>
        <taxon>Fibrobacterota</taxon>
        <taxon>Fibrobacteria</taxon>
        <taxon>Fibrobacterales</taxon>
        <taxon>Fibrobacteraceae</taxon>
        <taxon>Fibrobacter</taxon>
    </lineage>
</organism>
<reference evidence="2" key="1">
    <citation type="submission" date="2016-11" db="EMBL/GenBank/DDBJ databases">
        <authorList>
            <person name="Jaros S."/>
            <person name="Januszkiewicz K."/>
            <person name="Wedrychowicz H."/>
        </authorList>
    </citation>
    <scope>NUCLEOTIDE SEQUENCE [LARGE SCALE GENOMIC DNA]</scope>
    <source>
        <strain evidence="2">UWOS</strain>
    </source>
</reference>
<dbReference type="EMBL" id="FUWU01000019">
    <property type="protein sequence ID" value="SJZ69307.1"/>
    <property type="molecule type" value="Genomic_DNA"/>
</dbReference>
<evidence type="ECO:0000313" key="5">
    <source>
        <dbReference type="Proteomes" id="UP000190449"/>
    </source>
</evidence>
<keyword evidence="1" id="KW-0732">Signal</keyword>
<dbReference type="SUPFAM" id="SSF56925">
    <property type="entry name" value="OMPA-like"/>
    <property type="match status" value="1"/>
</dbReference>
<proteinExistence type="predicted"/>
<keyword evidence="4" id="KW-1185">Reference proteome</keyword>
<reference evidence="3 5" key="3">
    <citation type="submission" date="2017-02" db="EMBL/GenBank/DDBJ databases">
        <authorList>
            <person name="Peterson S.W."/>
        </authorList>
    </citation>
    <scope>NUCLEOTIDE SEQUENCE [LARGE SCALE GENOMIC DNA]</scope>
    <source>
        <strain evidence="3 5">ATCC 43854</strain>
    </source>
</reference>